<dbReference type="GO" id="GO:0030688">
    <property type="term" value="C:preribosome, small subunit precursor"/>
    <property type="evidence" value="ECO:0007669"/>
    <property type="project" value="TreeGrafter"/>
</dbReference>
<keyword evidence="1" id="KW-0540">Nuclease</keyword>
<accession>A0A3R7XPB4</accession>
<dbReference type="Gene3D" id="3.40.50.1010">
    <property type="entry name" value="5'-nuclease"/>
    <property type="match status" value="1"/>
</dbReference>
<gene>
    <name evidence="5" type="ORF">D5R95_08885</name>
</gene>
<dbReference type="Proteomes" id="UP000284763">
    <property type="component" value="Unassembled WGS sequence"/>
</dbReference>
<sequence>MKRVIADSAAFIEKIDLKDFCIITVPSVIKELYSTEAKNNLEIASQHTLFVESPKTDYINKVNQIAKYSMDIDSLSKTDIDILAKALEYKGKSVLLTDDFSVQNVALLLKLNVKPVAQKKIED</sequence>
<evidence type="ECO:0000256" key="3">
    <source>
        <dbReference type="ARBA" id="ARBA00022801"/>
    </source>
</evidence>
<dbReference type="GO" id="GO:0030490">
    <property type="term" value="P:maturation of SSU-rRNA"/>
    <property type="evidence" value="ECO:0007669"/>
    <property type="project" value="TreeGrafter"/>
</dbReference>
<feature type="non-terminal residue" evidence="5">
    <location>
        <position position="123"/>
    </location>
</feature>
<dbReference type="GO" id="GO:0004521">
    <property type="term" value="F:RNA endonuclease activity"/>
    <property type="evidence" value="ECO:0007669"/>
    <property type="project" value="TreeGrafter"/>
</dbReference>
<proteinExistence type="predicted"/>
<dbReference type="PANTHER" id="PTHR12814:SF2">
    <property type="entry name" value="RNA-BINDING PROTEIN NOB1"/>
    <property type="match status" value="1"/>
</dbReference>
<evidence type="ECO:0000259" key="4">
    <source>
        <dbReference type="Pfam" id="PF17146"/>
    </source>
</evidence>
<dbReference type="CDD" id="cd09876">
    <property type="entry name" value="PIN_Nob1-like"/>
    <property type="match status" value="1"/>
</dbReference>
<name>A0A3R7XPB4_9EURY</name>
<dbReference type="GO" id="GO:0016787">
    <property type="term" value="F:hydrolase activity"/>
    <property type="evidence" value="ECO:0007669"/>
    <property type="project" value="UniProtKB-KW"/>
</dbReference>
<keyword evidence="5" id="KW-0238">DNA-binding</keyword>
<protein>
    <submittedName>
        <fullName evidence="5">DNA-binding protein</fullName>
    </submittedName>
</protein>
<feature type="domain" description="Ribonuclease PIN" evidence="4">
    <location>
        <begin position="4"/>
        <end position="88"/>
    </location>
</feature>
<reference evidence="5 6" key="1">
    <citation type="submission" date="2018-08" db="EMBL/GenBank/DDBJ databases">
        <title>The metabolism and importance of syntrophic acetate oxidation coupled to methane or sulfide production in haloalkaline environments.</title>
        <authorList>
            <person name="Timmers P.H.A."/>
            <person name="Vavourakis C.D."/>
            <person name="Sorokin D.Y."/>
            <person name="Sinninghe Damste J.S."/>
            <person name="Muyzer G."/>
            <person name="Stams A.J.M."/>
            <person name="Plugge C.M."/>
        </authorList>
    </citation>
    <scope>NUCLEOTIDE SEQUENCE [LARGE SCALE GENOMIC DNA]</scope>
    <source>
        <strain evidence="5">MSAO_Arc3</strain>
    </source>
</reference>
<dbReference type="GO" id="GO:0003677">
    <property type="term" value="F:DNA binding"/>
    <property type="evidence" value="ECO:0007669"/>
    <property type="project" value="UniProtKB-KW"/>
</dbReference>
<evidence type="ECO:0000313" key="5">
    <source>
        <dbReference type="EMBL" id="RQD80269.1"/>
    </source>
</evidence>
<keyword evidence="2" id="KW-0479">Metal-binding</keyword>
<dbReference type="InterPro" id="IPR033411">
    <property type="entry name" value="Ribonuclease_PIN"/>
</dbReference>
<evidence type="ECO:0000256" key="1">
    <source>
        <dbReference type="ARBA" id="ARBA00022722"/>
    </source>
</evidence>
<organism evidence="5 6">
    <name type="scientific">Methanosalsum natronophilum</name>
    <dbReference type="NCBI Taxonomy" id="768733"/>
    <lineage>
        <taxon>Archaea</taxon>
        <taxon>Methanobacteriati</taxon>
        <taxon>Methanobacteriota</taxon>
        <taxon>Stenosarchaea group</taxon>
        <taxon>Methanomicrobia</taxon>
        <taxon>Methanosarcinales</taxon>
        <taxon>Methanosarcinaceae</taxon>
        <taxon>Methanosalsum</taxon>
    </lineage>
</organism>
<dbReference type="InterPro" id="IPR039907">
    <property type="entry name" value="NOB1"/>
</dbReference>
<keyword evidence="3" id="KW-0378">Hydrolase</keyword>
<dbReference type="GO" id="GO:0046872">
    <property type="term" value="F:metal ion binding"/>
    <property type="evidence" value="ECO:0007669"/>
    <property type="project" value="UniProtKB-KW"/>
</dbReference>
<comment type="caution">
    <text evidence="5">The sequence shown here is derived from an EMBL/GenBank/DDBJ whole genome shotgun (WGS) entry which is preliminary data.</text>
</comment>
<dbReference type="PANTHER" id="PTHR12814">
    <property type="entry name" value="RNA-BINDING PROTEIN NOB1"/>
    <property type="match status" value="1"/>
</dbReference>
<evidence type="ECO:0000256" key="2">
    <source>
        <dbReference type="ARBA" id="ARBA00022723"/>
    </source>
</evidence>
<dbReference type="AlphaFoldDB" id="A0A3R7XPB4"/>
<dbReference type="EMBL" id="QZAB01000567">
    <property type="protein sequence ID" value="RQD80269.1"/>
    <property type="molecule type" value="Genomic_DNA"/>
</dbReference>
<dbReference type="Pfam" id="PF17146">
    <property type="entry name" value="PIN_6"/>
    <property type="match status" value="1"/>
</dbReference>
<evidence type="ECO:0000313" key="6">
    <source>
        <dbReference type="Proteomes" id="UP000284763"/>
    </source>
</evidence>